<reference evidence="2 3" key="1">
    <citation type="journal article" date="2014" name="Nature">
        <title>An environmental bacterial taxon with a large and distinct metabolic repertoire.</title>
        <authorList>
            <person name="Wilson M.C."/>
            <person name="Mori T."/>
            <person name="Ruckert C."/>
            <person name="Uria A.R."/>
            <person name="Helf M.J."/>
            <person name="Takada K."/>
            <person name="Gernert C."/>
            <person name="Steffens U.A."/>
            <person name="Heycke N."/>
            <person name="Schmitt S."/>
            <person name="Rinke C."/>
            <person name="Helfrich E.J."/>
            <person name="Brachmann A.O."/>
            <person name="Gurgui C."/>
            <person name="Wakimoto T."/>
            <person name="Kracht M."/>
            <person name="Crusemann M."/>
            <person name="Hentschel U."/>
            <person name="Abe I."/>
            <person name="Matsunaga S."/>
            <person name="Kalinowski J."/>
            <person name="Takeyama H."/>
            <person name="Piel J."/>
        </authorList>
    </citation>
    <scope>NUCLEOTIDE SEQUENCE [LARGE SCALE GENOMIC DNA]</scope>
    <source>
        <strain evidence="3">TSY2</strain>
    </source>
</reference>
<gene>
    <name evidence="2" type="ORF">ETSY2_38840</name>
</gene>
<dbReference type="InterPro" id="IPR000157">
    <property type="entry name" value="TIR_dom"/>
</dbReference>
<dbReference type="EMBL" id="AZHX01001716">
    <property type="protein sequence ID" value="ETX00559.1"/>
    <property type="molecule type" value="Genomic_DNA"/>
</dbReference>
<dbReference type="InterPro" id="IPR035897">
    <property type="entry name" value="Toll_tir_struct_dom_sf"/>
</dbReference>
<feature type="domain" description="TIR" evidence="1">
    <location>
        <begin position="3"/>
        <end position="148"/>
    </location>
</feature>
<protein>
    <recommendedName>
        <fullName evidence="1">TIR domain-containing protein</fullName>
    </recommendedName>
</protein>
<comment type="caution">
    <text evidence="2">The sequence shown here is derived from an EMBL/GenBank/DDBJ whole genome shotgun (WGS) entry which is preliminary data.</text>
</comment>
<evidence type="ECO:0000313" key="3">
    <source>
        <dbReference type="Proteomes" id="UP000019140"/>
    </source>
</evidence>
<dbReference type="Pfam" id="PF13676">
    <property type="entry name" value="TIR_2"/>
    <property type="match status" value="1"/>
</dbReference>
<dbReference type="PROSITE" id="PS50104">
    <property type="entry name" value="TIR"/>
    <property type="match status" value="1"/>
</dbReference>
<keyword evidence="3" id="KW-1185">Reference proteome</keyword>
<dbReference type="SUPFAM" id="SSF52200">
    <property type="entry name" value="Toll/Interleukin receptor TIR domain"/>
    <property type="match status" value="1"/>
</dbReference>
<sequence length="158" mass="18582">MKTQIQFFVSYAHADQHSADQFLRCLQEQLAPSKRYAYVLWRDTALLAGERWDDVIQQALADCQFGLLLISPMFLSRDYILTQELPRFINGDAKPFIPVMLKSVNLQRHDLHGLDAYQMFRLDHHLSFDDCGTARKQREFAEALFDQIEHRLDRLVHM</sequence>
<dbReference type="AlphaFoldDB" id="W4LR64"/>
<dbReference type="Gene3D" id="3.40.50.10140">
    <property type="entry name" value="Toll/interleukin-1 receptor homology (TIR) domain"/>
    <property type="match status" value="1"/>
</dbReference>
<evidence type="ECO:0000259" key="1">
    <source>
        <dbReference type="PROSITE" id="PS50104"/>
    </source>
</evidence>
<organism evidence="2 3">
    <name type="scientific">Candidatus Entotheonella gemina</name>
    <dbReference type="NCBI Taxonomy" id="1429439"/>
    <lineage>
        <taxon>Bacteria</taxon>
        <taxon>Pseudomonadati</taxon>
        <taxon>Nitrospinota/Tectimicrobiota group</taxon>
        <taxon>Candidatus Tectimicrobiota</taxon>
        <taxon>Candidatus Entotheonellia</taxon>
        <taxon>Candidatus Entotheonellales</taxon>
        <taxon>Candidatus Entotheonellaceae</taxon>
        <taxon>Candidatus Entotheonella</taxon>
    </lineage>
</organism>
<accession>W4LR64</accession>
<proteinExistence type="predicted"/>
<evidence type="ECO:0000313" key="2">
    <source>
        <dbReference type="EMBL" id="ETX00559.1"/>
    </source>
</evidence>
<name>W4LR64_9BACT</name>
<dbReference type="GO" id="GO:0007165">
    <property type="term" value="P:signal transduction"/>
    <property type="evidence" value="ECO:0007669"/>
    <property type="project" value="InterPro"/>
</dbReference>
<dbReference type="Proteomes" id="UP000019140">
    <property type="component" value="Unassembled WGS sequence"/>
</dbReference>
<dbReference type="HOGENOM" id="CLU_098628_1_0_7"/>